<evidence type="ECO:0000256" key="3">
    <source>
        <dbReference type="ARBA" id="ARBA00022801"/>
    </source>
</evidence>
<feature type="domain" description="PDZ" evidence="4">
    <location>
        <begin position="315"/>
        <end position="414"/>
    </location>
</feature>
<comment type="similarity">
    <text evidence="1">Belongs to the peptidase S1C family.</text>
</comment>
<evidence type="ECO:0000259" key="4">
    <source>
        <dbReference type="PROSITE" id="PS50106"/>
    </source>
</evidence>
<keyword evidence="6" id="KW-1185">Reference proteome</keyword>
<dbReference type="PANTHER" id="PTHR22939:SF129">
    <property type="entry name" value="SERINE PROTEASE HTRA2, MITOCHONDRIAL"/>
    <property type="match status" value="1"/>
</dbReference>
<evidence type="ECO:0000313" key="6">
    <source>
        <dbReference type="Proteomes" id="UP001497444"/>
    </source>
</evidence>
<dbReference type="PANTHER" id="PTHR22939">
    <property type="entry name" value="SERINE PROTEASE FAMILY S1C HTRA-RELATED"/>
    <property type="match status" value="1"/>
</dbReference>
<protein>
    <recommendedName>
        <fullName evidence="4">PDZ domain-containing protein</fullName>
    </recommendedName>
</protein>
<accession>A0ABP0V7W9</accession>
<dbReference type="Pfam" id="PF13180">
    <property type="entry name" value="PDZ_2"/>
    <property type="match status" value="1"/>
</dbReference>
<dbReference type="PRINTS" id="PR00834">
    <property type="entry name" value="PROTEASES2C"/>
</dbReference>
<dbReference type="InterPro" id="IPR001478">
    <property type="entry name" value="PDZ"/>
</dbReference>
<dbReference type="Proteomes" id="UP001497444">
    <property type="component" value="Unassembled WGS sequence"/>
</dbReference>
<gene>
    <name evidence="5" type="ORF">CSSPJE1EN1_LOCUS25911</name>
</gene>
<keyword evidence="3" id="KW-0378">Hydrolase</keyword>
<dbReference type="SUPFAM" id="SSF50156">
    <property type="entry name" value="PDZ domain-like"/>
    <property type="match status" value="1"/>
</dbReference>
<dbReference type="EMBL" id="CAXAQS010000185">
    <property type="protein sequence ID" value="CAK9250533.1"/>
    <property type="molecule type" value="Genomic_DNA"/>
</dbReference>
<reference evidence="5" key="1">
    <citation type="submission" date="2024-02" db="EMBL/GenBank/DDBJ databases">
        <authorList>
            <consortium name="ELIXIR-Norway"/>
            <consortium name="Elixir Norway"/>
        </authorList>
    </citation>
    <scope>NUCLEOTIDE SEQUENCE</scope>
</reference>
<evidence type="ECO:0000256" key="2">
    <source>
        <dbReference type="ARBA" id="ARBA00022670"/>
    </source>
</evidence>
<name>A0ABP0V7W9_9BRYO</name>
<feature type="non-terminal residue" evidence="5">
    <location>
        <position position="1"/>
    </location>
</feature>
<evidence type="ECO:0000256" key="1">
    <source>
        <dbReference type="ARBA" id="ARBA00010541"/>
    </source>
</evidence>
<dbReference type="PROSITE" id="PS50106">
    <property type="entry name" value="PDZ"/>
    <property type="match status" value="1"/>
</dbReference>
<dbReference type="Gene3D" id="2.40.10.120">
    <property type="match status" value="1"/>
</dbReference>
<dbReference type="Pfam" id="PF13365">
    <property type="entry name" value="Trypsin_2"/>
    <property type="match status" value="1"/>
</dbReference>
<evidence type="ECO:0000313" key="5">
    <source>
        <dbReference type="EMBL" id="CAK9250533.1"/>
    </source>
</evidence>
<dbReference type="SMART" id="SM00228">
    <property type="entry name" value="PDZ"/>
    <property type="match status" value="1"/>
</dbReference>
<organism evidence="5 6">
    <name type="scientific">Sphagnum jensenii</name>
    <dbReference type="NCBI Taxonomy" id="128206"/>
    <lineage>
        <taxon>Eukaryota</taxon>
        <taxon>Viridiplantae</taxon>
        <taxon>Streptophyta</taxon>
        <taxon>Embryophyta</taxon>
        <taxon>Bryophyta</taxon>
        <taxon>Sphagnophytina</taxon>
        <taxon>Sphagnopsida</taxon>
        <taxon>Sphagnales</taxon>
        <taxon>Sphagnaceae</taxon>
        <taxon>Sphagnum</taxon>
    </lineage>
</organism>
<sequence length="429" mass="47523">AALRLNNRIQVFSITGLSLQNSNKATDVKSNEDLLNEIFNIDSNSSNNNINNNNLINNNNNNLESFADFTQFQSSSNSTNNLTQLLSELVLKRAKLFSKDNDIKSNSKQFNFIADVTEKVSSAVVFIEVKGRHPFFPSADLFSISSGSGFIVREDGLILTNAHVVDTYKKVSVKLFDGRVAEGVVEYIDERLDLATIKIDLKGLPVIKLGDSRKCRPGEWVIALGSPFALSNTITVGVISSMNRAGKELGLYKTEMDYIQTDASINIGNSGGPLVDLDGEAIGINTMKVTAGISFAIPSSYAIDFLDRAEQFRKKRLLSKGKSEELVKKKRYIGITMLSLTPQLIEQFRSRENDFPNVTNGVLVWRVFLGSPAHMEGLQPGDIIIKINDQLANSAEDIYKSLESDKPLKIIVRRKDREINLVVNPKIVD</sequence>
<dbReference type="InterPro" id="IPR009003">
    <property type="entry name" value="Peptidase_S1_PA"/>
</dbReference>
<comment type="caution">
    <text evidence="5">The sequence shown here is derived from an EMBL/GenBank/DDBJ whole genome shotgun (WGS) entry which is preliminary data.</text>
</comment>
<proteinExistence type="inferred from homology"/>
<dbReference type="Gene3D" id="2.30.42.10">
    <property type="match status" value="1"/>
</dbReference>
<dbReference type="InterPro" id="IPR001940">
    <property type="entry name" value="Peptidase_S1C"/>
</dbReference>
<keyword evidence="2" id="KW-0645">Protease</keyword>
<dbReference type="InterPro" id="IPR036034">
    <property type="entry name" value="PDZ_sf"/>
</dbReference>
<dbReference type="SUPFAM" id="SSF50494">
    <property type="entry name" value="Trypsin-like serine proteases"/>
    <property type="match status" value="1"/>
</dbReference>